<evidence type="ECO:0000313" key="3">
    <source>
        <dbReference type="EMBL" id="CAD8060209.1"/>
    </source>
</evidence>
<protein>
    <recommendedName>
        <fullName evidence="2">DIX domain-containing protein</fullName>
    </recommendedName>
</protein>
<dbReference type="PROSITE" id="PS50841">
    <property type="entry name" value="DIX"/>
    <property type="match status" value="1"/>
</dbReference>
<dbReference type="AlphaFoldDB" id="A0A8S1KXM5"/>
<reference evidence="3" key="1">
    <citation type="submission" date="2021-01" db="EMBL/GenBank/DDBJ databases">
        <authorList>
            <consortium name="Genoscope - CEA"/>
            <person name="William W."/>
        </authorList>
    </citation>
    <scope>NUCLEOTIDE SEQUENCE</scope>
</reference>
<evidence type="ECO:0000256" key="1">
    <source>
        <dbReference type="SAM" id="MobiDB-lite"/>
    </source>
</evidence>
<feature type="domain" description="DIX" evidence="2">
    <location>
        <begin position="1"/>
        <end position="87"/>
    </location>
</feature>
<sequence>MKQFTLIYYVVPQDNDDIEIPNAFGIGKPVDQITLKDIKTSFPLQGEYIFRFRYKTMHNTVWLDLPTDTSQIPLFNNRILIKATRISWDVQNNQNQSTSVSQQPNVLPQQQTQNQIVNQQTFAQFQQPQQNQQQPQQQQQQSQNQNLIDF</sequence>
<dbReference type="PANTHER" id="PTHR42509">
    <property type="entry name" value="DIX DOMAIN-CONTAINING PROTEIN"/>
    <property type="match status" value="1"/>
</dbReference>
<evidence type="ECO:0000259" key="2">
    <source>
        <dbReference type="PROSITE" id="PS50841"/>
    </source>
</evidence>
<name>A0A8S1KXM5_PARPR</name>
<feature type="region of interest" description="Disordered" evidence="1">
    <location>
        <begin position="124"/>
        <end position="150"/>
    </location>
</feature>
<dbReference type="Proteomes" id="UP000688137">
    <property type="component" value="Unassembled WGS sequence"/>
</dbReference>
<organism evidence="3 4">
    <name type="scientific">Paramecium primaurelia</name>
    <dbReference type="NCBI Taxonomy" id="5886"/>
    <lineage>
        <taxon>Eukaryota</taxon>
        <taxon>Sar</taxon>
        <taxon>Alveolata</taxon>
        <taxon>Ciliophora</taxon>
        <taxon>Intramacronucleata</taxon>
        <taxon>Oligohymenophorea</taxon>
        <taxon>Peniculida</taxon>
        <taxon>Parameciidae</taxon>
        <taxon>Paramecium</taxon>
    </lineage>
</organism>
<dbReference type="InterPro" id="IPR001158">
    <property type="entry name" value="DIX"/>
</dbReference>
<dbReference type="Pfam" id="PF00778">
    <property type="entry name" value="DIX"/>
    <property type="match status" value="1"/>
</dbReference>
<dbReference type="EMBL" id="CAJJDM010000029">
    <property type="protein sequence ID" value="CAD8060209.1"/>
    <property type="molecule type" value="Genomic_DNA"/>
</dbReference>
<gene>
    <name evidence="3" type="ORF">PPRIM_AZ9-3.1.T0300020</name>
</gene>
<proteinExistence type="predicted"/>
<dbReference type="OMA" id="TRISWET"/>
<dbReference type="PANTHER" id="PTHR42509:SF1">
    <property type="entry name" value="DIX DOMAIN-CONTAINING PROTEIN"/>
    <property type="match status" value="1"/>
</dbReference>
<accession>A0A8S1KXM5</accession>
<keyword evidence="4" id="KW-1185">Reference proteome</keyword>
<evidence type="ECO:0000313" key="4">
    <source>
        <dbReference type="Proteomes" id="UP000688137"/>
    </source>
</evidence>
<comment type="caution">
    <text evidence="3">The sequence shown here is derived from an EMBL/GenBank/DDBJ whole genome shotgun (WGS) entry which is preliminary data.</text>
</comment>